<protein>
    <recommendedName>
        <fullName evidence="3">RPW8 domain-containing protein</fullName>
    </recommendedName>
</protein>
<dbReference type="AlphaFoldDB" id="A0AAD8M5C9"/>
<keyword evidence="5" id="KW-1185">Reference proteome</keyword>
<evidence type="ECO:0000313" key="5">
    <source>
        <dbReference type="Proteomes" id="UP001237642"/>
    </source>
</evidence>
<dbReference type="PANTHER" id="PTHR36766">
    <property type="entry name" value="PLANT BROAD-SPECTRUM MILDEW RESISTANCE PROTEIN RPW8"/>
    <property type="match status" value="1"/>
</dbReference>
<dbReference type="PANTHER" id="PTHR36766:SF3">
    <property type="entry name" value="RPW8 DOMAIN-CONTAINING PROTEIN"/>
    <property type="match status" value="1"/>
</dbReference>
<evidence type="ECO:0000256" key="1">
    <source>
        <dbReference type="ARBA" id="ARBA00008894"/>
    </source>
</evidence>
<dbReference type="Proteomes" id="UP001237642">
    <property type="component" value="Unassembled WGS sequence"/>
</dbReference>
<organism evidence="4 5">
    <name type="scientific">Heracleum sosnowskyi</name>
    <dbReference type="NCBI Taxonomy" id="360622"/>
    <lineage>
        <taxon>Eukaryota</taxon>
        <taxon>Viridiplantae</taxon>
        <taxon>Streptophyta</taxon>
        <taxon>Embryophyta</taxon>
        <taxon>Tracheophyta</taxon>
        <taxon>Spermatophyta</taxon>
        <taxon>Magnoliopsida</taxon>
        <taxon>eudicotyledons</taxon>
        <taxon>Gunneridae</taxon>
        <taxon>Pentapetalae</taxon>
        <taxon>asterids</taxon>
        <taxon>campanulids</taxon>
        <taxon>Apiales</taxon>
        <taxon>Apiaceae</taxon>
        <taxon>Apioideae</taxon>
        <taxon>apioid superclade</taxon>
        <taxon>Tordylieae</taxon>
        <taxon>Tordyliinae</taxon>
        <taxon>Heracleum</taxon>
    </lineage>
</organism>
<dbReference type="InterPro" id="IPR027417">
    <property type="entry name" value="P-loop_NTPase"/>
</dbReference>
<gene>
    <name evidence="4" type="ORF">POM88_044462</name>
</gene>
<dbReference type="EMBL" id="JAUIZM010000010">
    <property type="protein sequence ID" value="KAK1359988.1"/>
    <property type="molecule type" value="Genomic_DNA"/>
</dbReference>
<feature type="domain" description="RPW8" evidence="3">
    <location>
        <begin position="2"/>
        <end position="87"/>
    </location>
</feature>
<dbReference type="Pfam" id="PF05659">
    <property type="entry name" value="RPW8"/>
    <property type="match status" value="1"/>
</dbReference>
<reference evidence="4" key="1">
    <citation type="submission" date="2023-02" db="EMBL/GenBank/DDBJ databases">
        <title>Genome of toxic invasive species Heracleum sosnowskyi carries increased number of genes despite the absence of recent whole-genome duplications.</title>
        <authorList>
            <person name="Schelkunov M."/>
            <person name="Shtratnikova V."/>
            <person name="Makarenko M."/>
            <person name="Klepikova A."/>
            <person name="Omelchenko D."/>
            <person name="Novikova G."/>
            <person name="Obukhova E."/>
            <person name="Bogdanov V."/>
            <person name="Penin A."/>
            <person name="Logacheva M."/>
        </authorList>
    </citation>
    <scope>NUCLEOTIDE SEQUENCE</scope>
    <source>
        <strain evidence="4">Hsosn_3</strain>
        <tissue evidence="4">Leaf</tissue>
    </source>
</reference>
<evidence type="ECO:0000259" key="3">
    <source>
        <dbReference type="Pfam" id="PF05659"/>
    </source>
</evidence>
<dbReference type="SUPFAM" id="SSF52540">
    <property type="entry name" value="P-loop containing nucleoside triphosphate hydrolases"/>
    <property type="match status" value="1"/>
</dbReference>
<evidence type="ECO:0000256" key="2">
    <source>
        <dbReference type="ARBA" id="ARBA00022821"/>
    </source>
</evidence>
<dbReference type="Gene3D" id="3.40.50.300">
    <property type="entry name" value="P-loop containing nucleotide triphosphate hydrolases"/>
    <property type="match status" value="1"/>
</dbReference>
<accession>A0AAD8M5C9</accession>
<comment type="caution">
    <text evidence="4">The sequence shown here is derived from an EMBL/GenBank/DDBJ whole genome shotgun (WGS) entry which is preliminary data.</text>
</comment>
<proteinExistence type="inferred from homology"/>
<keyword evidence="2" id="KW-0611">Plant defense</keyword>
<dbReference type="GO" id="GO:0006952">
    <property type="term" value="P:defense response"/>
    <property type="evidence" value="ECO:0007669"/>
    <property type="project" value="UniProtKB-KW"/>
</dbReference>
<name>A0AAD8M5C9_9APIA</name>
<sequence>MADAVLGSVTSELLNVAIAVGKQNFKLKSNLKTLENTLKSVKPIFDHAEKLHRVLGRPEEETEQFIKLLQSGLDLVNKCRTVSYLNKTRIGVIKNNEKLDLLHKCLSICDFSGFGAVPGAPNGVVGLDQPLKEFKEMLLKDEVRIKVISAPGGCGKTTLAKMLCHDPDFQRFPLALKVVGRSLYGHEVVKWRREEKNWSDGKSIIDTNKKLLDNLQPSLDALEEMKETSLKDCCLDLGSFPEDQRIPATTVLDIWAELYNLDDMDTYSDLLELAFRNLVNLFCTRQTGSEVDGFCNERNEPTNPLLVSCQFRLIKISPQAGFP</sequence>
<dbReference type="InterPro" id="IPR008808">
    <property type="entry name" value="Powdery_mildew-R_dom"/>
</dbReference>
<evidence type="ECO:0000313" key="4">
    <source>
        <dbReference type="EMBL" id="KAK1359988.1"/>
    </source>
</evidence>
<reference evidence="4" key="2">
    <citation type="submission" date="2023-05" db="EMBL/GenBank/DDBJ databases">
        <authorList>
            <person name="Schelkunov M.I."/>
        </authorList>
    </citation>
    <scope>NUCLEOTIDE SEQUENCE</scope>
    <source>
        <strain evidence="4">Hsosn_3</strain>
        <tissue evidence="4">Leaf</tissue>
    </source>
</reference>
<comment type="similarity">
    <text evidence="1">Belongs to the disease resistance NB-LRR family.</text>
</comment>